<comment type="subcellular location">
    <subcellularLocation>
        <location evidence="1">Membrane</location>
        <topology evidence="1">Multi-pass membrane protein</topology>
    </subcellularLocation>
</comment>
<evidence type="ECO:0000256" key="2">
    <source>
        <dbReference type="ARBA" id="ARBA00009773"/>
    </source>
</evidence>
<comment type="caution">
    <text evidence="7">The sequence shown here is derived from an EMBL/GenBank/DDBJ whole genome shotgun (WGS) entry which is preliminary data.</text>
</comment>
<dbReference type="PANTHER" id="PTHR21716:SF16">
    <property type="entry name" value="BLL1467 PROTEIN"/>
    <property type="match status" value="1"/>
</dbReference>
<evidence type="ECO:0000313" key="7">
    <source>
        <dbReference type="EMBL" id="MFD0916501.1"/>
    </source>
</evidence>
<dbReference type="Proteomes" id="UP001597101">
    <property type="component" value="Unassembled WGS sequence"/>
</dbReference>
<dbReference type="PANTHER" id="PTHR21716">
    <property type="entry name" value="TRANSMEMBRANE PROTEIN"/>
    <property type="match status" value="1"/>
</dbReference>
<evidence type="ECO:0000313" key="8">
    <source>
        <dbReference type="Proteomes" id="UP001597101"/>
    </source>
</evidence>
<feature type="transmembrane region" description="Helical" evidence="6">
    <location>
        <begin position="189"/>
        <end position="211"/>
    </location>
</feature>
<accession>A0ABW3FDG7</accession>
<feature type="transmembrane region" description="Helical" evidence="6">
    <location>
        <begin position="251"/>
        <end position="268"/>
    </location>
</feature>
<name>A0ABW3FDG7_9HYPH</name>
<evidence type="ECO:0000256" key="3">
    <source>
        <dbReference type="ARBA" id="ARBA00022692"/>
    </source>
</evidence>
<keyword evidence="4 6" id="KW-1133">Transmembrane helix</keyword>
<feature type="transmembrane region" description="Helical" evidence="6">
    <location>
        <begin position="134"/>
        <end position="159"/>
    </location>
</feature>
<feature type="transmembrane region" description="Helical" evidence="6">
    <location>
        <begin position="217"/>
        <end position="244"/>
    </location>
</feature>
<evidence type="ECO:0000256" key="1">
    <source>
        <dbReference type="ARBA" id="ARBA00004141"/>
    </source>
</evidence>
<dbReference type="InterPro" id="IPR002549">
    <property type="entry name" value="AI-2E-like"/>
</dbReference>
<feature type="transmembrane region" description="Helical" evidence="6">
    <location>
        <begin position="6"/>
        <end position="28"/>
    </location>
</feature>
<evidence type="ECO:0000256" key="5">
    <source>
        <dbReference type="ARBA" id="ARBA00023136"/>
    </source>
</evidence>
<feature type="transmembrane region" description="Helical" evidence="6">
    <location>
        <begin position="288"/>
        <end position="315"/>
    </location>
</feature>
<comment type="similarity">
    <text evidence="2">Belongs to the autoinducer-2 exporter (AI-2E) (TC 2.A.86) family.</text>
</comment>
<evidence type="ECO:0000256" key="4">
    <source>
        <dbReference type="ARBA" id="ARBA00022989"/>
    </source>
</evidence>
<gene>
    <name evidence="7" type="ORF">ACFQ14_08785</name>
</gene>
<keyword evidence="3 6" id="KW-0812">Transmembrane</keyword>
<evidence type="ECO:0000256" key="6">
    <source>
        <dbReference type="SAM" id="Phobius"/>
    </source>
</evidence>
<keyword evidence="8" id="KW-1185">Reference proteome</keyword>
<protein>
    <submittedName>
        <fullName evidence="7">AI-2E family transporter</fullName>
    </submittedName>
</protein>
<sequence>MLAFSLLAILYLARDFLVPITGSFILALTFSPLVRALSRLGIPAALSAVLIVASLLMATLSLIYLLAFPVSDWFNRVPEIGAALKEKASILLAPLQVVMEAQREMDEVTTAVASDVQAVTIQGPGLFETAASNMFSMATTLAITLVLLTFLLGSGDLFYSKLVHRFESLEDKKQALGTARNVERVISRYLLTITTINVCLGVAIGLAMHAWGMPTPYVWGAMATLLNFMPYIGAVIGLGVVVAVSAVTFETLPVVVGVAATYFAFTTIEGQFVTPLTVGRKLELNAVSVFIAVGFWAWLWGFVGALIAVPILVIVKTVCENIDSTAHIANFLSNEQRKTHAA</sequence>
<organism evidence="7 8">
    <name type="scientific">Pseudahrensia aquimaris</name>
    <dbReference type="NCBI Taxonomy" id="744461"/>
    <lineage>
        <taxon>Bacteria</taxon>
        <taxon>Pseudomonadati</taxon>
        <taxon>Pseudomonadota</taxon>
        <taxon>Alphaproteobacteria</taxon>
        <taxon>Hyphomicrobiales</taxon>
        <taxon>Ahrensiaceae</taxon>
        <taxon>Pseudahrensia</taxon>
    </lineage>
</organism>
<dbReference type="Pfam" id="PF01594">
    <property type="entry name" value="AI-2E_transport"/>
    <property type="match status" value="1"/>
</dbReference>
<proteinExistence type="inferred from homology"/>
<reference evidence="8" key="1">
    <citation type="journal article" date="2019" name="Int. J. Syst. Evol. Microbiol.">
        <title>The Global Catalogue of Microorganisms (GCM) 10K type strain sequencing project: providing services to taxonomists for standard genome sequencing and annotation.</title>
        <authorList>
            <consortium name="The Broad Institute Genomics Platform"/>
            <consortium name="The Broad Institute Genome Sequencing Center for Infectious Disease"/>
            <person name="Wu L."/>
            <person name="Ma J."/>
        </authorList>
    </citation>
    <scope>NUCLEOTIDE SEQUENCE [LARGE SCALE GENOMIC DNA]</scope>
    <source>
        <strain evidence="8">CCUG 60023</strain>
    </source>
</reference>
<keyword evidence="5 6" id="KW-0472">Membrane</keyword>
<dbReference type="EMBL" id="JBHTJV010000006">
    <property type="protein sequence ID" value="MFD0916501.1"/>
    <property type="molecule type" value="Genomic_DNA"/>
</dbReference>
<feature type="transmembrane region" description="Helical" evidence="6">
    <location>
        <begin position="40"/>
        <end position="67"/>
    </location>
</feature>